<name>A0A942UUX3_9FIRM</name>
<proteinExistence type="predicted"/>
<dbReference type="Gene3D" id="3.40.30.10">
    <property type="entry name" value="Glutaredoxin"/>
    <property type="match status" value="1"/>
</dbReference>
<dbReference type="CDD" id="cd02947">
    <property type="entry name" value="TRX_family"/>
    <property type="match status" value="1"/>
</dbReference>
<comment type="caution">
    <text evidence="2">The sequence shown here is derived from an EMBL/GenBank/DDBJ whole genome shotgun (WGS) entry which is preliminary data.</text>
</comment>
<dbReference type="Pfam" id="PF00085">
    <property type="entry name" value="Thioredoxin"/>
    <property type="match status" value="1"/>
</dbReference>
<feature type="domain" description="Thioredoxin" evidence="1">
    <location>
        <begin position="13"/>
        <end position="99"/>
    </location>
</feature>
<dbReference type="Proteomes" id="UP000724672">
    <property type="component" value="Unassembled WGS sequence"/>
</dbReference>
<dbReference type="EMBL" id="WSFT01000053">
    <property type="protein sequence ID" value="MBS4539699.1"/>
    <property type="molecule type" value="Genomic_DNA"/>
</dbReference>
<sequence length="106" mass="12413">MSKDIYDNIVDDIVNNKFPVLIYFFSTKLIIDSKALEFFNNLKNSKKNNIIIHTIDIDLNSKVLSEFEITTIPAIICFKNNKEYFRFTGTQSKNQLSTILYLAFYK</sequence>
<dbReference type="RefSeq" id="WP_203367620.1">
    <property type="nucleotide sequence ID" value="NZ_WSFT01000053.1"/>
</dbReference>
<evidence type="ECO:0000313" key="2">
    <source>
        <dbReference type="EMBL" id="MBS4539699.1"/>
    </source>
</evidence>
<keyword evidence="3" id="KW-1185">Reference proteome</keyword>
<accession>A0A942UUX3</accession>
<dbReference type="AlphaFoldDB" id="A0A942UUX3"/>
<organism evidence="2 3">
    <name type="scientific">Anaeromonas frigoriresistens</name>
    <dbReference type="NCBI Taxonomy" id="2683708"/>
    <lineage>
        <taxon>Bacteria</taxon>
        <taxon>Bacillati</taxon>
        <taxon>Bacillota</taxon>
        <taxon>Tissierellia</taxon>
        <taxon>Tissierellales</taxon>
        <taxon>Thermohalobacteraceae</taxon>
        <taxon>Anaeromonas</taxon>
    </lineage>
</organism>
<dbReference type="InterPro" id="IPR013766">
    <property type="entry name" value="Thioredoxin_domain"/>
</dbReference>
<protein>
    <recommendedName>
        <fullName evidence="1">Thioredoxin domain-containing protein</fullName>
    </recommendedName>
</protein>
<evidence type="ECO:0000259" key="1">
    <source>
        <dbReference type="Pfam" id="PF00085"/>
    </source>
</evidence>
<gene>
    <name evidence="2" type="ORF">GOQ27_14590</name>
</gene>
<dbReference type="SUPFAM" id="SSF52833">
    <property type="entry name" value="Thioredoxin-like"/>
    <property type="match status" value="1"/>
</dbReference>
<dbReference type="InterPro" id="IPR036249">
    <property type="entry name" value="Thioredoxin-like_sf"/>
</dbReference>
<reference evidence="2" key="1">
    <citation type="submission" date="2019-12" db="EMBL/GenBank/DDBJ databases">
        <title>Clostridiaceae gen. nov. sp. nov., isolated from sediment in Xinjiang, China.</title>
        <authorList>
            <person name="Zhang R."/>
        </authorList>
    </citation>
    <scope>NUCLEOTIDE SEQUENCE</scope>
    <source>
        <strain evidence="2">D2Q-11</strain>
    </source>
</reference>
<evidence type="ECO:0000313" key="3">
    <source>
        <dbReference type="Proteomes" id="UP000724672"/>
    </source>
</evidence>